<dbReference type="Gene3D" id="3.40.50.150">
    <property type="entry name" value="Vaccinia Virus protein VP39"/>
    <property type="match status" value="1"/>
</dbReference>
<dbReference type="InterPro" id="IPR000682">
    <property type="entry name" value="PCMT"/>
</dbReference>
<sequence>MTTTADPTPALRDELTAALVDRGVLASPAWQRAFRAVPRHHFVPRFAVPGPNGPVRYDIAGPDLAAQSSALRHAYADTALVTAFDTEVSPAPSATAVMLEALDARPGHAVLEVGAGTGYRTALLSHALGEEAVTTVDPDGERVDRVRAALCLAGYRPTVVCAAEAAGHPARAPYDRIIAGRPVDRVPAAWLGQVRAGGAILAGLAGRLLLLRVAADHSAIGRFRDGLPGQAAVPDAEGAVARRVIALCAGEPAACRTTAWPAALDEPTVAFLQRVTLPEVHRVVLTEPDGPAYLFADLASGSWCRVGRRSGRTVWVAERGPRPLWSEVTALADGYERTGRPRVHRYGLCVTASGEHMLWLDSPSQPVRHI</sequence>
<dbReference type="RefSeq" id="WP_137814516.1">
    <property type="nucleotide sequence ID" value="NZ_BJFL01000014.1"/>
</dbReference>
<organism evidence="12 13">
    <name type="scientific">Gandjariella thermophila</name>
    <dbReference type="NCBI Taxonomy" id="1931992"/>
    <lineage>
        <taxon>Bacteria</taxon>
        <taxon>Bacillati</taxon>
        <taxon>Actinomycetota</taxon>
        <taxon>Actinomycetes</taxon>
        <taxon>Pseudonocardiales</taxon>
        <taxon>Pseudonocardiaceae</taxon>
        <taxon>Gandjariella</taxon>
    </lineage>
</organism>
<evidence type="ECO:0000313" key="12">
    <source>
        <dbReference type="EMBL" id="GDY31437.1"/>
    </source>
</evidence>
<evidence type="ECO:0000256" key="2">
    <source>
        <dbReference type="ARBA" id="ARBA00005369"/>
    </source>
</evidence>
<evidence type="ECO:0000256" key="4">
    <source>
        <dbReference type="ARBA" id="ARBA00013346"/>
    </source>
</evidence>
<keyword evidence="6 12" id="KW-0489">Methyltransferase</keyword>
<evidence type="ECO:0000313" key="13">
    <source>
        <dbReference type="Proteomes" id="UP000298860"/>
    </source>
</evidence>
<comment type="similarity">
    <text evidence="2">Belongs to the methyltransferase superfamily. L-isoaspartyl/D-aspartyl protein methyltransferase family.</text>
</comment>
<gene>
    <name evidence="12" type="primary">pcm_1</name>
    <name evidence="12" type="ORF">GTS_30700</name>
</gene>
<dbReference type="OrthoDB" id="5143400at2"/>
<dbReference type="GO" id="GO:0005737">
    <property type="term" value="C:cytoplasm"/>
    <property type="evidence" value="ECO:0007669"/>
    <property type="project" value="UniProtKB-SubCell"/>
</dbReference>
<comment type="caution">
    <text evidence="12">The sequence shown here is derived from an EMBL/GenBank/DDBJ whole genome shotgun (WGS) entry which is preliminary data.</text>
</comment>
<dbReference type="CDD" id="cd02440">
    <property type="entry name" value="AdoMet_MTases"/>
    <property type="match status" value="1"/>
</dbReference>
<evidence type="ECO:0000256" key="3">
    <source>
        <dbReference type="ARBA" id="ARBA00011890"/>
    </source>
</evidence>
<dbReference type="PANTHER" id="PTHR11579">
    <property type="entry name" value="PROTEIN-L-ISOASPARTATE O-METHYLTRANSFERASE"/>
    <property type="match status" value="1"/>
</dbReference>
<dbReference type="InterPro" id="IPR029063">
    <property type="entry name" value="SAM-dependent_MTases_sf"/>
</dbReference>
<keyword evidence="7 12" id="KW-0808">Transferase</keyword>
<dbReference type="Proteomes" id="UP000298860">
    <property type="component" value="Unassembled WGS sequence"/>
</dbReference>
<protein>
    <recommendedName>
        <fullName evidence="4">Protein-L-isoaspartate O-methyltransferase</fullName>
        <ecNumber evidence="3">2.1.1.77</ecNumber>
    </recommendedName>
    <alternativeName>
        <fullName evidence="11">L-isoaspartyl protein carboxyl methyltransferase</fullName>
    </alternativeName>
    <alternativeName>
        <fullName evidence="9">Protein L-isoaspartyl methyltransferase</fullName>
    </alternativeName>
    <alternativeName>
        <fullName evidence="10">Protein-beta-aspartate methyltransferase</fullName>
    </alternativeName>
</protein>
<evidence type="ECO:0000256" key="6">
    <source>
        <dbReference type="ARBA" id="ARBA00022603"/>
    </source>
</evidence>
<dbReference type="EMBL" id="BJFL01000014">
    <property type="protein sequence ID" value="GDY31437.1"/>
    <property type="molecule type" value="Genomic_DNA"/>
</dbReference>
<keyword evidence="13" id="KW-1185">Reference proteome</keyword>
<evidence type="ECO:0000256" key="7">
    <source>
        <dbReference type="ARBA" id="ARBA00022679"/>
    </source>
</evidence>
<keyword evidence="5" id="KW-0963">Cytoplasm</keyword>
<evidence type="ECO:0000256" key="11">
    <source>
        <dbReference type="ARBA" id="ARBA00031350"/>
    </source>
</evidence>
<comment type="subcellular location">
    <subcellularLocation>
        <location evidence="1">Cytoplasm</location>
    </subcellularLocation>
</comment>
<dbReference type="SUPFAM" id="SSF53335">
    <property type="entry name" value="S-adenosyl-L-methionine-dependent methyltransferases"/>
    <property type="match status" value="1"/>
</dbReference>
<keyword evidence="8" id="KW-0949">S-adenosyl-L-methionine</keyword>
<proteinExistence type="inferred from homology"/>
<evidence type="ECO:0000256" key="10">
    <source>
        <dbReference type="ARBA" id="ARBA00031323"/>
    </source>
</evidence>
<dbReference type="AlphaFoldDB" id="A0A4D4JBZ5"/>
<dbReference type="Pfam" id="PF01135">
    <property type="entry name" value="PCMT"/>
    <property type="match status" value="1"/>
</dbReference>
<dbReference type="GO" id="GO:0032259">
    <property type="term" value="P:methylation"/>
    <property type="evidence" value="ECO:0007669"/>
    <property type="project" value="UniProtKB-KW"/>
</dbReference>
<evidence type="ECO:0000256" key="9">
    <source>
        <dbReference type="ARBA" id="ARBA00030757"/>
    </source>
</evidence>
<evidence type="ECO:0000256" key="5">
    <source>
        <dbReference type="ARBA" id="ARBA00022490"/>
    </source>
</evidence>
<dbReference type="EC" id="2.1.1.77" evidence="3"/>
<dbReference type="GO" id="GO:0004719">
    <property type="term" value="F:protein-L-isoaspartate (D-aspartate) O-methyltransferase activity"/>
    <property type="evidence" value="ECO:0007669"/>
    <property type="project" value="UniProtKB-EC"/>
</dbReference>
<accession>A0A4D4JBZ5</accession>
<dbReference type="PANTHER" id="PTHR11579:SF0">
    <property type="entry name" value="PROTEIN-L-ISOASPARTATE(D-ASPARTATE) O-METHYLTRANSFERASE"/>
    <property type="match status" value="1"/>
</dbReference>
<name>A0A4D4JBZ5_9PSEU</name>
<evidence type="ECO:0000256" key="1">
    <source>
        <dbReference type="ARBA" id="ARBA00004496"/>
    </source>
</evidence>
<evidence type="ECO:0000256" key="8">
    <source>
        <dbReference type="ARBA" id="ARBA00022691"/>
    </source>
</evidence>
<reference evidence="13" key="1">
    <citation type="submission" date="2019-04" db="EMBL/GenBank/DDBJ databases">
        <title>Draft genome sequence of Pseudonocardiaceae bacterium SL3-2-4.</title>
        <authorList>
            <person name="Ningsih F."/>
            <person name="Yokota A."/>
            <person name="Sakai Y."/>
            <person name="Nanatani K."/>
            <person name="Yabe S."/>
            <person name="Oetari A."/>
            <person name="Sjamsuridzal W."/>
        </authorList>
    </citation>
    <scope>NUCLEOTIDE SEQUENCE [LARGE SCALE GENOMIC DNA]</scope>
    <source>
        <strain evidence="13">SL3-2-4</strain>
    </source>
</reference>